<gene>
    <name evidence="11" type="primary">pyrK</name>
    <name evidence="15" type="ORF">AWM72_08440</name>
</gene>
<dbReference type="PANTHER" id="PTHR43513">
    <property type="entry name" value="DIHYDROOROTATE DEHYDROGENASE B (NAD(+)), ELECTRON TRANSFER SUBUNIT"/>
    <property type="match status" value="1"/>
</dbReference>
<reference evidence="15 16" key="1">
    <citation type="journal article" date="2016" name="Genome Announc.">
        <title>Complete Genome Sequences of Aerococcus christensenii CCUG 28831T, Aerococcus sanguinicola CCUG 43001T, Aerococcus urinae CCUG 36881T, Aerococcus urinaeequi CCUG 28094T, Aerococcus urinaehominis CCUG 42038 BT, and Aerococcus viridans CCUG 4311T.</title>
        <authorList>
            <person name="Carkaci D."/>
            <person name="Dargis R."/>
            <person name="Nielsen X.C."/>
            <person name="Skovgaard O."/>
            <person name="Fuursted K."/>
            <person name="Christensen J.J."/>
        </authorList>
    </citation>
    <scope>NUCLEOTIDE SEQUENCE [LARGE SCALE GENOMIC DNA]</scope>
    <source>
        <strain evidence="15 16">CCUG43001</strain>
    </source>
</reference>
<keyword evidence="4 11" id="KW-0001">2Fe-2S</keyword>
<dbReference type="GeneID" id="92904095"/>
<dbReference type="HAMAP" id="MF_01211">
    <property type="entry name" value="DHODB_Fe_S_bind"/>
    <property type="match status" value="1"/>
</dbReference>
<feature type="binding site" evidence="11 13">
    <location>
        <position position="247"/>
    </location>
    <ligand>
        <name>[2Fe-2S] cluster</name>
        <dbReference type="ChEBI" id="CHEBI:190135"/>
    </ligand>
</feature>
<evidence type="ECO:0000256" key="2">
    <source>
        <dbReference type="ARBA" id="ARBA00022448"/>
    </source>
</evidence>
<keyword evidence="16" id="KW-1185">Reference proteome</keyword>
<keyword evidence="9 11" id="KW-0408">Iron</keyword>
<dbReference type="InterPro" id="IPR012165">
    <property type="entry name" value="Cyt_c3_hydrogenase_gsu"/>
</dbReference>
<keyword evidence="8 11" id="KW-0249">Electron transport</keyword>
<name>A0A0X8FCK7_9LACT</name>
<dbReference type="NCBIfam" id="NF000799">
    <property type="entry name" value="PRK00054.1-4"/>
    <property type="match status" value="1"/>
</dbReference>
<feature type="binding site" evidence="11 13">
    <location>
        <position position="225"/>
    </location>
    <ligand>
        <name>[2Fe-2S] cluster</name>
        <dbReference type="ChEBI" id="CHEBI:190135"/>
    </ligand>
</feature>
<reference evidence="16" key="2">
    <citation type="submission" date="2016-01" db="EMBL/GenBank/DDBJ databases">
        <title>Six Aerococcus type strain genome sequencing and assembly using PacBio and Illumina Hiseq.</title>
        <authorList>
            <person name="Carkaci D."/>
            <person name="Dargis R."/>
            <person name="Nielsen X.C."/>
            <person name="Skovgaard O."/>
            <person name="Fuursted K."/>
            <person name="Christensen J.J."/>
        </authorList>
    </citation>
    <scope>NUCLEOTIDE SEQUENCE [LARGE SCALE GENOMIC DNA]</scope>
    <source>
        <strain evidence="16">CCUG43001</strain>
    </source>
</reference>
<evidence type="ECO:0000256" key="13">
    <source>
        <dbReference type="PIRSR" id="PIRSR006816-2"/>
    </source>
</evidence>
<dbReference type="Proteomes" id="UP000069912">
    <property type="component" value="Chromosome"/>
</dbReference>
<dbReference type="Gene3D" id="3.40.50.80">
    <property type="entry name" value="Nucleotide-binding domain of ferredoxin-NADP reductase (FNR) module"/>
    <property type="match status" value="1"/>
</dbReference>
<protein>
    <recommendedName>
        <fullName evidence="11">Dihydroorotate dehydrogenase B (NAD(+)), electron transfer subunit</fullName>
    </recommendedName>
    <alternativeName>
        <fullName evidence="11">Dihydroorotate oxidase B, electron transfer subunit</fullName>
    </alternativeName>
</protein>
<dbReference type="InterPro" id="IPR039261">
    <property type="entry name" value="FNR_nucleotide-bd"/>
</dbReference>
<dbReference type="SUPFAM" id="SSF52343">
    <property type="entry name" value="Ferredoxin reductase-like, C-terminal NADP-linked domain"/>
    <property type="match status" value="1"/>
</dbReference>
<dbReference type="Pfam" id="PF10418">
    <property type="entry name" value="DHODB_Fe-S_bind"/>
    <property type="match status" value="1"/>
</dbReference>
<sequence length="260" mass="28660">MRQEMMTIIKQEEIAPRIFEMTLKGDLVQEMGESGQFIHIRVPRQDLLLRRPISLNRIHRELGTCRIIYRVEGDGTRIFSEMTAGDVLDVMGPLGRGFDLSQLQAGDQAFIIGGGIGIPPLYELSAQLRQKGVHCHHFLGYATKDVVYYEEAFSQLGPTHVSTDDGSYGFHGNVCQMVRESGIEPDAVFSCGPNGLLKAVYQTCQGTDNIQLSLEERMACGMGACAACVCRSSEDGPQGQIRTKKVCEDGPVFQAKEVVL</sequence>
<dbReference type="InterPro" id="IPR050353">
    <property type="entry name" value="PyrK_electron_transfer"/>
</dbReference>
<dbReference type="PIRSF" id="PIRSF006816">
    <property type="entry name" value="Cyc3_hyd_g"/>
    <property type="match status" value="1"/>
</dbReference>
<evidence type="ECO:0000256" key="8">
    <source>
        <dbReference type="ARBA" id="ARBA00022982"/>
    </source>
</evidence>
<evidence type="ECO:0000313" key="16">
    <source>
        <dbReference type="Proteomes" id="UP000069912"/>
    </source>
</evidence>
<dbReference type="InterPro" id="IPR017927">
    <property type="entry name" value="FAD-bd_FR_type"/>
</dbReference>
<feature type="binding site" evidence="11 13">
    <location>
        <position position="220"/>
    </location>
    <ligand>
        <name>[2Fe-2S] cluster</name>
        <dbReference type="ChEBI" id="CHEBI:190135"/>
    </ligand>
</feature>
<dbReference type="RefSeq" id="WP_067976206.1">
    <property type="nucleotide sequence ID" value="NZ_CAJHKN010000001.1"/>
</dbReference>
<keyword evidence="3 11" id="KW-0285">Flavoprotein</keyword>
<feature type="binding site" evidence="11 12">
    <location>
        <begin position="68"/>
        <end position="70"/>
    </location>
    <ligand>
        <name>FAD</name>
        <dbReference type="ChEBI" id="CHEBI:57692"/>
    </ligand>
</feature>
<dbReference type="AlphaFoldDB" id="A0A0X8FCK7"/>
<comment type="cofactor">
    <cofactor evidence="11">
        <name>[2Fe-2S] cluster</name>
        <dbReference type="ChEBI" id="CHEBI:190135"/>
    </cofactor>
    <text evidence="11">Binds 1 [2Fe-2S] cluster per subunit.</text>
</comment>
<dbReference type="GO" id="GO:0051537">
    <property type="term" value="F:2 iron, 2 sulfur cluster binding"/>
    <property type="evidence" value="ECO:0007669"/>
    <property type="project" value="UniProtKB-KW"/>
</dbReference>
<dbReference type="GO" id="GO:0046872">
    <property type="term" value="F:metal ion binding"/>
    <property type="evidence" value="ECO:0007669"/>
    <property type="project" value="UniProtKB-KW"/>
</dbReference>
<dbReference type="UniPathway" id="UPA00070">
    <property type="reaction ID" value="UER00945"/>
</dbReference>
<evidence type="ECO:0000259" key="14">
    <source>
        <dbReference type="PROSITE" id="PS51384"/>
    </source>
</evidence>
<dbReference type="KEGG" id="asan:AWM72_08440"/>
<evidence type="ECO:0000256" key="3">
    <source>
        <dbReference type="ARBA" id="ARBA00022630"/>
    </source>
</evidence>
<dbReference type="CDD" id="cd06218">
    <property type="entry name" value="DHOD_e_trans"/>
    <property type="match status" value="1"/>
</dbReference>
<dbReference type="Gene3D" id="2.40.30.10">
    <property type="entry name" value="Translation factors"/>
    <property type="match status" value="1"/>
</dbReference>
<evidence type="ECO:0000256" key="7">
    <source>
        <dbReference type="ARBA" id="ARBA00022975"/>
    </source>
</evidence>
<dbReference type="NCBIfam" id="NF000797">
    <property type="entry name" value="PRK00054.1-2"/>
    <property type="match status" value="1"/>
</dbReference>
<keyword evidence="6 11" id="KW-0274">FAD</keyword>
<dbReference type="GO" id="GO:0050660">
    <property type="term" value="F:flavin adenine dinucleotide binding"/>
    <property type="evidence" value="ECO:0007669"/>
    <property type="project" value="InterPro"/>
</dbReference>
<evidence type="ECO:0000313" key="15">
    <source>
        <dbReference type="EMBL" id="AMB94782.1"/>
    </source>
</evidence>
<dbReference type="PROSITE" id="PS51384">
    <property type="entry name" value="FAD_FR"/>
    <property type="match status" value="1"/>
</dbReference>
<evidence type="ECO:0000256" key="1">
    <source>
        <dbReference type="ARBA" id="ARBA00006422"/>
    </source>
</evidence>
<dbReference type="EMBL" id="CP014160">
    <property type="protein sequence ID" value="AMB94782.1"/>
    <property type="molecule type" value="Genomic_DNA"/>
</dbReference>
<dbReference type="GO" id="GO:0009055">
    <property type="term" value="F:electron transfer activity"/>
    <property type="evidence" value="ECO:0007669"/>
    <property type="project" value="UniProtKB-UniRule"/>
</dbReference>
<dbReference type="InterPro" id="IPR019480">
    <property type="entry name" value="Dihydroorotate_DH_Fe-S-bd"/>
</dbReference>
<feature type="binding site" evidence="11 12">
    <location>
        <begin position="51"/>
        <end position="54"/>
    </location>
    <ligand>
        <name>FAD</name>
        <dbReference type="ChEBI" id="CHEBI:57692"/>
    </ligand>
</feature>
<dbReference type="SUPFAM" id="SSF63380">
    <property type="entry name" value="Riboflavin synthase domain-like"/>
    <property type="match status" value="1"/>
</dbReference>
<accession>A0A0X8FCK7</accession>
<evidence type="ECO:0000256" key="11">
    <source>
        <dbReference type="HAMAP-Rule" id="MF_01211"/>
    </source>
</evidence>
<feature type="binding site" evidence="11 12">
    <location>
        <begin position="75"/>
        <end position="76"/>
    </location>
    <ligand>
        <name>FAD</name>
        <dbReference type="ChEBI" id="CHEBI:57692"/>
    </ligand>
</feature>
<keyword evidence="10 11" id="KW-0411">Iron-sulfur</keyword>
<evidence type="ECO:0000256" key="5">
    <source>
        <dbReference type="ARBA" id="ARBA00022723"/>
    </source>
</evidence>
<keyword evidence="2 11" id="KW-0813">Transport</keyword>
<organism evidence="15 16">
    <name type="scientific">Aerococcus sanguinicola</name>
    <dbReference type="NCBI Taxonomy" id="119206"/>
    <lineage>
        <taxon>Bacteria</taxon>
        <taxon>Bacillati</taxon>
        <taxon>Bacillota</taxon>
        <taxon>Bacilli</taxon>
        <taxon>Lactobacillales</taxon>
        <taxon>Aerococcaceae</taxon>
        <taxon>Aerococcus</taxon>
    </lineage>
</organism>
<dbReference type="GO" id="GO:0016491">
    <property type="term" value="F:oxidoreductase activity"/>
    <property type="evidence" value="ECO:0007669"/>
    <property type="project" value="InterPro"/>
</dbReference>
<comment type="subunit">
    <text evidence="11">Heterotetramer of 2 PyrK and 2 PyrD type B subunits.</text>
</comment>
<evidence type="ECO:0000256" key="10">
    <source>
        <dbReference type="ARBA" id="ARBA00023014"/>
    </source>
</evidence>
<feature type="domain" description="FAD-binding FR-type" evidence="14">
    <location>
        <begin position="1"/>
        <end position="100"/>
    </location>
</feature>
<comment type="cofactor">
    <cofactor evidence="11 12">
        <name>FAD</name>
        <dbReference type="ChEBI" id="CHEBI:57692"/>
    </cofactor>
    <text evidence="11 12">Binds 1 FAD per subunit.</text>
</comment>
<proteinExistence type="inferred from homology"/>
<dbReference type="Gene3D" id="2.10.240.10">
    <property type="entry name" value="Dihydroorotate dehydrogenase, electron transfer subunit"/>
    <property type="match status" value="1"/>
</dbReference>
<dbReference type="GO" id="GO:0044205">
    <property type="term" value="P:'de novo' UMP biosynthetic process"/>
    <property type="evidence" value="ECO:0007669"/>
    <property type="project" value="UniProtKB-UniRule"/>
</dbReference>
<keyword evidence="7 11" id="KW-0665">Pyrimidine biosynthesis</keyword>
<comment type="similarity">
    <text evidence="1 11">Belongs to the PyrK family.</text>
</comment>
<evidence type="ECO:0000256" key="4">
    <source>
        <dbReference type="ARBA" id="ARBA00022714"/>
    </source>
</evidence>
<evidence type="ECO:0000256" key="12">
    <source>
        <dbReference type="PIRSR" id="PIRSR006816-1"/>
    </source>
</evidence>
<comment type="pathway">
    <text evidence="11">Pyrimidine metabolism; UMP biosynthesis via de novo pathway; orotate from (S)-dihydroorotate (NAD(+) route): step 1/1.</text>
</comment>
<evidence type="ECO:0000256" key="9">
    <source>
        <dbReference type="ARBA" id="ARBA00023004"/>
    </source>
</evidence>
<keyword evidence="5 11" id="KW-0479">Metal-binding</keyword>
<dbReference type="PANTHER" id="PTHR43513:SF3">
    <property type="entry name" value="DIHYDROOROTATE DEHYDROGENASE B (NAD(+)), ELECTRON TRANSFER SUBUNIT-RELATED"/>
    <property type="match status" value="1"/>
</dbReference>
<comment type="function">
    <text evidence="11">Responsible for channeling the electrons from the oxidation of dihydroorotate from the FMN redox center in the PyrD type B subunit to the ultimate electron acceptor NAD(+).</text>
</comment>
<dbReference type="InterPro" id="IPR017938">
    <property type="entry name" value="Riboflavin_synthase-like_b-brl"/>
</dbReference>
<feature type="binding site" evidence="11 13">
    <location>
        <position position="228"/>
    </location>
    <ligand>
        <name>[2Fe-2S] cluster</name>
        <dbReference type="ChEBI" id="CHEBI:190135"/>
    </ligand>
</feature>
<evidence type="ECO:0000256" key="6">
    <source>
        <dbReference type="ARBA" id="ARBA00022827"/>
    </source>
</evidence>
<dbReference type="InterPro" id="IPR023455">
    <property type="entry name" value="Dihydroorotate_DHASE_ETsu"/>
</dbReference>
<comment type="cofactor">
    <cofactor evidence="13">
        <name>[2Fe-2S] cluster</name>
        <dbReference type="ChEBI" id="CHEBI:190135"/>
    </cofactor>
    <text evidence="13">Binds 1 [2Fe-2S] cluster per subunit.</text>
</comment>
<dbReference type="InterPro" id="IPR037117">
    <property type="entry name" value="Dihydroorotate_DH_ele_sf"/>
</dbReference>